<dbReference type="Gene3D" id="3.40.50.2300">
    <property type="match status" value="1"/>
</dbReference>
<dbReference type="InterPro" id="IPR036196">
    <property type="entry name" value="Ptyr_pPase_sf"/>
</dbReference>
<gene>
    <name evidence="2" type="ORF">PPROV_000752900</name>
</gene>
<comment type="caution">
    <text evidence="2">The sequence shown here is derived from an EMBL/GenBank/DDBJ whole genome shotgun (WGS) entry which is preliminary data.</text>
</comment>
<dbReference type="AlphaFoldDB" id="A0A830HPD1"/>
<feature type="compositionally biased region" description="Low complexity" evidence="1">
    <location>
        <begin position="58"/>
        <end position="78"/>
    </location>
</feature>
<dbReference type="SUPFAM" id="SSF52788">
    <property type="entry name" value="Phosphotyrosine protein phosphatases I"/>
    <property type="match status" value="1"/>
</dbReference>
<feature type="region of interest" description="Disordered" evidence="1">
    <location>
        <begin position="58"/>
        <end position="81"/>
    </location>
</feature>
<accession>A0A830HPD1</accession>
<evidence type="ECO:0000256" key="1">
    <source>
        <dbReference type="SAM" id="MobiDB-lite"/>
    </source>
</evidence>
<name>A0A830HPD1_9CHLO</name>
<dbReference type="EMBL" id="BNJQ01000022">
    <property type="protein sequence ID" value="GHP08792.1"/>
    <property type="molecule type" value="Genomic_DNA"/>
</dbReference>
<proteinExistence type="predicted"/>
<dbReference type="Proteomes" id="UP000660262">
    <property type="component" value="Unassembled WGS sequence"/>
</dbReference>
<evidence type="ECO:0000313" key="2">
    <source>
        <dbReference type="EMBL" id="GHP08792.1"/>
    </source>
</evidence>
<dbReference type="OrthoDB" id="507543at2759"/>
<sequence>MSLAHLSLGASRGVGGNHRGALTPKPVARVWCGHTHVSHARPGTSALKKSLLCRASSQSSQEEMASSDSQQSQQSQQQRGGTWLRNGVDFEVPAVDWSRYYLNVLFVDRDHTTSRLAEGLTQRMLDWRGYARAIYPLSCGTQHAEPMELEQTAGLISVLSPLNISKQTVTTPRRSFEVTDLDAHDLVLALDEEARDDILATVRCADDQTGHYASLAEERVWLLGHFVRYHDWDAILAEKGGSAQLDRRLRELISARKSSTLARDAVTRDIAMPNLKECSKSDYDDVVAHTLMACGGLSSYLVDSSSSMPYESWLEY</sequence>
<protein>
    <submittedName>
        <fullName evidence="2">Uncharacterized protein</fullName>
    </submittedName>
</protein>
<keyword evidence="3" id="KW-1185">Reference proteome</keyword>
<evidence type="ECO:0000313" key="3">
    <source>
        <dbReference type="Proteomes" id="UP000660262"/>
    </source>
</evidence>
<reference evidence="2" key="1">
    <citation type="submission" date="2020-10" db="EMBL/GenBank/DDBJ databases">
        <title>Unveiling of a novel bifunctional photoreceptor, Dualchrome1, isolated from a cosmopolitan green alga.</title>
        <authorList>
            <person name="Suzuki S."/>
            <person name="Kawachi M."/>
        </authorList>
    </citation>
    <scope>NUCLEOTIDE SEQUENCE</scope>
    <source>
        <strain evidence="2">NIES 2893</strain>
    </source>
</reference>
<organism evidence="2 3">
    <name type="scientific">Pycnococcus provasolii</name>
    <dbReference type="NCBI Taxonomy" id="41880"/>
    <lineage>
        <taxon>Eukaryota</taxon>
        <taxon>Viridiplantae</taxon>
        <taxon>Chlorophyta</taxon>
        <taxon>Pseudoscourfieldiophyceae</taxon>
        <taxon>Pseudoscourfieldiales</taxon>
        <taxon>Pycnococcaceae</taxon>
        <taxon>Pycnococcus</taxon>
    </lineage>
</organism>